<dbReference type="EMBL" id="PHJU02000005">
    <property type="protein sequence ID" value="PQL85310.1"/>
    <property type="molecule type" value="Genomic_DNA"/>
</dbReference>
<sequence>MPKNLFKAICSLFHLHSLIIETYLIDLSESREYKCGKYFPHWKYQNSFENYEKIVKFRGRNSYKRKNKSRTPPLTHPYPQKFDQVELTVFLFEGKNKTAVLSHFQ</sequence>
<organism evidence="1 2">
    <name type="scientific">Acinetobacter baumannii</name>
    <dbReference type="NCBI Taxonomy" id="470"/>
    <lineage>
        <taxon>Bacteria</taxon>
        <taxon>Pseudomonadati</taxon>
        <taxon>Pseudomonadota</taxon>
        <taxon>Gammaproteobacteria</taxon>
        <taxon>Moraxellales</taxon>
        <taxon>Moraxellaceae</taxon>
        <taxon>Acinetobacter</taxon>
        <taxon>Acinetobacter calcoaceticus/baumannii complex</taxon>
    </lineage>
</organism>
<accession>A0AA44XWI0</accession>
<evidence type="ECO:0000313" key="1">
    <source>
        <dbReference type="EMBL" id="PQL85310.1"/>
    </source>
</evidence>
<comment type="caution">
    <text evidence="1">The sequence shown here is derived from an EMBL/GenBank/DDBJ whole genome shotgun (WGS) entry which is preliminary data.</text>
</comment>
<name>A0AA44XWI0_ACIBA</name>
<gene>
    <name evidence="1" type="ORF">CV954_001150</name>
</gene>
<dbReference type="Proteomes" id="UP000233757">
    <property type="component" value="Unassembled WGS sequence"/>
</dbReference>
<dbReference type="AlphaFoldDB" id="A0AA44XWI0"/>
<evidence type="ECO:0000313" key="2">
    <source>
        <dbReference type="Proteomes" id="UP000233757"/>
    </source>
</evidence>
<proteinExistence type="predicted"/>
<protein>
    <submittedName>
        <fullName evidence="1">Uncharacterized protein</fullName>
    </submittedName>
</protein>
<reference evidence="1 2" key="1">
    <citation type="submission" date="2018-02" db="EMBL/GenBank/DDBJ databases">
        <title>Acinetobacter baumanii whole genome sequence.</title>
        <authorList>
            <person name="Qasim Z.J."/>
        </authorList>
    </citation>
    <scope>NUCLEOTIDE SEQUENCE [LARGE SCALE GENOMIC DNA]</scope>
    <source>
        <strain evidence="1 2">ZQ8</strain>
    </source>
</reference>